<dbReference type="InterPro" id="IPR040837">
    <property type="entry name" value="Bact_RF_family7"/>
</dbReference>
<dbReference type="Pfam" id="PF18849">
    <property type="entry name" value="baeRF_family7"/>
    <property type="match status" value="1"/>
</dbReference>
<dbReference type="Proteomes" id="UP000176294">
    <property type="component" value="Unassembled WGS sequence"/>
</dbReference>
<evidence type="ECO:0000256" key="1">
    <source>
        <dbReference type="SAM" id="MobiDB-lite"/>
    </source>
</evidence>
<organism evidence="2 3">
    <name type="scientific">Hymenobacter lapidarius</name>
    <dbReference type="NCBI Taxonomy" id="1908237"/>
    <lineage>
        <taxon>Bacteria</taxon>
        <taxon>Pseudomonadati</taxon>
        <taxon>Bacteroidota</taxon>
        <taxon>Cytophagia</taxon>
        <taxon>Cytophagales</taxon>
        <taxon>Hymenobacteraceae</taxon>
        <taxon>Hymenobacter</taxon>
    </lineage>
</organism>
<feature type="region of interest" description="Disordered" evidence="1">
    <location>
        <begin position="182"/>
        <end position="211"/>
    </location>
</feature>
<reference evidence="2 3" key="1">
    <citation type="submission" date="2016-08" db="EMBL/GenBank/DDBJ databases">
        <title>Hymenobacter coccineus sp. nov., Hymenobacter lapidarius sp. nov. and Hymenobacter glacialis sp. nov., isolated from Antarctic soil.</title>
        <authorList>
            <person name="Sedlacek I."/>
            <person name="Kralova S."/>
            <person name="Kyrova K."/>
            <person name="Maslanova I."/>
            <person name="Stankova E."/>
            <person name="Vrbovska V."/>
            <person name="Nemec M."/>
            <person name="Bartak M."/>
            <person name="Svec P."/>
            <person name="Busse H.-J."/>
            <person name="Pantucek R."/>
        </authorList>
    </citation>
    <scope>NUCLEOTIDE SEQUENCE [LARGE SCALE GENOMIC DNA]</scope>
    <source>
        <strain evidence="2 3">CCM 8643</strain>
    </source>
</reference>
<name>A0A1G1T8F2_9BACT</name>
<accession>A0A1G1T8F2</accession>
<dbReference type="AlphaFoldDB" id="A0A1G1T8F2"/>
<dbReference type="OrthoDB" id="4393931at2"/>
<protein>
    <submittedName>
        <fullName evidence="2">Uncharacterized protein</fullName>
    </submittedName>
</protein>
<dbReference type="STRING" id="1908237.BEN47_11780"/>
<keyword evidence="3" id="KW-1185">Reference proteome</keyword>
<sequence length="400" mass="45060">MTSSNFDKEVLLDLTSRTHPHSISIFIPTHRRGKQVLDGRDAIVLKNHLQTIRLELKAQALRSNDIDDLMQPLESLLDDPQFWRHRTEGLALFRSPDFFATFDSPLPLADVHYLASTFQMRPLLPYVQPAARYYLLQIGKKEVVLYHADAYSMAVVDTAGVMPAGLEEVTKYYDFEEELQGRSTGGGGLGSSAQGRGSGMAMYTSDDSNEDQKNKNHLLADYFRLVDKAIMGLMGTQKVPLLLASVAYYQPIYRSINSYPHLQEGGLTGNFDHVQPEEMHRQANEQLTDYFGKTCQQRISQYQNSSGGALTSHDLRHILESAVTGRVEVLFLRQDAQVWGRFNEETLTATFHDEARDGDESLIDQAALLTLRHGGEVYALEEVNLLDNQQPVTIAALYRF</sequence>
<evidence type="ECO:0000313" key="3">
    <source>
        <dbReference type="Proteomes" id="UP000176294"/>
    </source>
</evidence>
<evidence type="ECO:0000313" key="2">
    <source>
        <dbReference type="EMBL" id="OGX87151.1"/>
    </source>
</evidence>
<comment type="caution">
    <text evidence="2">The sequence shown here is derived from an EMBL/GenBank/DDBJ whole genome shotgun (WGS) entry which is preliminary data.</text>
</comment>
<gene>
    <name evidence="2" type="ORF">BEN47_11780</name>
</gene>
<dbReference type="EMBL" id="MDZB01000092">
    <property type="protein sequence ID" value="OGX87151.1"/>
    <property type="molecule type" value="Genomic_DNA"/>
</dbReference>
<proteinExistence type="predicted"/>
<dbReference type="RefSeq" id="WP_070726550.1">
    <property type="nucleotide sequence ID" value="NZ_MDZB01000092.1"/>
</dbReference>